<proteinExistence type="predicted"/>
<dbReference type="EMBL" id="VUMI01000014">
    <property type="protein sequence ID" value="MSS88652.1"/>
    <property type="molecule type" value="Genomic_DNA"/>
</dbReference>
<dbReference type="Proteomes" id="UP000436047">
    <property type="component" value="Unassembled WGS sequence"/>
</dbReference>
<keyword evidence="2" id="KW-1185">Reference proteome</keyword>
<evidence type="ECO:0000313" key="1">
    <source>
        <dbReference type="EMBL" id="MSS88652.1"/>
    </source>
</evidence>
<dbReference type="AlphaFoldDB" id="A0A6N7W269"/>
<reference evidence="1 2" key="1">
    <citation type="submission" date="2019-08" db="EMBL/GenBank/DDBJ databases">
        <title>In-depth cultivation of the pig gut microbiome towards novel bacterial diversity and tailored functional studies.</title>
        <authorList>
            <person name="Wylensek D."/>
            <person name="Hitch T.C.A."/>
            <person name="Clavel T."/>
        </authorList>
    </citation>
    <scope>NUCLEOTIDE SEQUENCE [LARGE SCALE GENOMIC DNA]</scope>
    <source>
        <strain evidence="1 2">WCA-389-WT-23B</strain>
    </source>
</reference>
<dbReference type="GeneID" id="86053425"/>
<evidence type="ECO:0000313" key="2">
    <source>
        <dbReference type="Proteomes" id="UP000436047"/>
    </source>
</evidence>
<name>A0A6N7W269_9FIRM</name>
<sequence>MKADKILPTEAAAIIGASPQFVRVGMQTGQLPIGAAVKMSSIWTYNISRDRLAEYVGRNIDGELQTLRKQRA</sequence>
<comment type="caution">
    <text evidence="1">The sequence shown here is derived from an EMBL/GenBank/DDBJ whole genome shotgun (WGS) entry which is preliminary data.</text>
</comment>
<dbReference type="RefSeq" id="WP_154464520.1">
    <property type="nucleotide sequence ID" value="NZ_VUMI01000014.1"/>
</dbReference>
<accession>A0A6N7W269</accession>
<gene>
    <name evidence="1" type="ORF">FYJ45_10195</name>
</gene>
<evidence type="ECO:0008006" key="3">
    <source>
        <dbReference type="Google" id="ProtNLM"/>
    </source>
</evidence>
<organism evidence="1 2">
    <name type="scientific">Eisenbergiella porci</name>
    <dbReference type="NCBI Taxonomy" id="2652274"/>
    <lineage>
        <taxon>Bacteria</taxon>
        <taxon>Bacillati</taxon>
        <taxon>Bacillota</taxon>
        <taxon>Clostridia</taxon>
        <taxon>Lachnospirales</taxon>
        <taxon>Lachnospiraceae</taxon>
        <taxon>Eisenbergiella</taxon>
    </lineage>
</organism>
<protein>
    <recommendedName>
        <fullName evidence="3">DNA-binding protein</fullName>
    </recommendedName>
</protein>